<dbReference type="RefSeq" id="WP_095914500.1">
    <property type="nucleotide sequence ID" value="NZ_CAJZEI010000008.1"/>
</dbReference>
<evidence type="ECO:0000256" key="2">
    <source>
        <dbReference type="ARBA" id="ARBA00023284"/>
    </source>
</evidence>
<dbReference type="GeneID" id="84580759"/>
<dbReference type="AlphaFoldDB" id="A0A250FEP7"/>
<sequence>MTKKLIAMVVLLFAATITLEAQEIKWMTFDQAIAAQKKKPKKIFIDVYTSWCGPCKMLSSNTFANKDLAKYVNDNYYAVKFNGEGNEVVNYKGQRFENKGYDPALADRRNSIHPFTNYLQVQAYPTMLFLDENADLITSIASYMTPSQLEVYLKLFATNDYKKITTQQEFQNYQNNFKSTFKAN</sequence>
<dbReference type="Proteomes" id="UP000243985">
    <property type="component" value="Unassembled WGS sequence"/>
</dbReference>
<feature type="domain" description="Thioredoxin-like fold" evidence="4">
    <location>
        <begin position="37"/>
        <end position="152"/>
    </location>
</feature>
<evidence type="ECO:0000256" key="3">
    <source>
        <dbReference type="SAM" id="SignalP"/>
    </source>
</evidence>
<dbReference type="Pfam" id="PF13098">
    <property type="entry name" value="Thioredoxin_2"/>
    <property type="match status" value="1"/>
</dbReference>
<evidence type="ECO:0000259" key="4">
    <source>
        <dbReference type="Pfam" id="PF13098"/>
    </source>
</evidence>
<accession>A0A250FEP7</accession>
<dbReference type="InterPro" id="IPR017937">
    <property type="entry name" value="Thioredoxin_CS"/>
</dbReference>
<evidence type="ECO:0000313" key="5">
    <source>
        <dbReference type="EMBL" id="ATA82497.1"/>
    </source>
</evidence>
<keyword evidence="1 3" id="KW-0732">Signal</keyword>
<dbReference type="InterPro" id="IPR051099">
    <property type="entry name" value="AGR/TXD"/>
</dbReference>
<reference evidence="7" key="2">
    <citation type="submission" date="2017-06" db="EMBL/GenBank/DDBJ databases">
        <title>Capnocytophaga spp. assemblies.</title>
        <authorList>
            <person name="Gulvik C.A."/>
        </authorList>
    </citation>
    <scope>NUCLEOTIDE SEQUENCE [LARGE SCALE GENOMIC DNA]</scope>
    <source>
        <strain evidence="7">H6253</strain>
    </source>
</reference>
<name>A0A250FEP7_9FLAO</name>
<keyword evidence="2" id="KW-0676">Redox-active center</keyword>
<dbReference type="SUPFAM" id="SSF52833">
    <property type="entry name" value="Thioredoxin-like"/>
    <property type="match status" value="1"/>
</dbReference>
<evidence type="ECO:0000313" key="8">
    <source>
        <dbReference type="Proteomes" id="UP000243985"/>
    </source>
</evidence>
<dbReference type="PROSITE" id="PS00194">
    <property type="entry name" value="THIOREDOXIN_1"/>
    <property type="match status" value="1"/>
</dbReference>
<organism evidence="5 7">
    <name type="scientific">Capnocytophaga leadbetteri</name>
    <dbReference type="NCBI Taxonomy" id="327575"/>
    <lineage>
        <taxon>Bacteria</taxon>
        <taxon>Pseudomonadati</taxon>
        <taxon>Bacteroidota</taxon>
        <taxon>Flavobacteriia</taxon>
        <taxon>Flavobacteriales</taxon>
        <taxon>Flavobacteriaceae</taxon>
        <taxon>Capnocytophaga</taxon>
    </lineage>
</organism>
<dbReference type="InterPro" id="IPR012336">
    <property type="entry name" value="Thioredoxin-like_fold"/>
</dbReference>
<evidence type="ECO:0000313" key="7">
    <source>
        <dbReference type="Proteomes" id="UP000217276"/>
    </source>
</evidence>
<reference evidence="5" key="1">
    <citation type="journal article" date="2017" name="Genome Announc.">
        <title>Twelve Complete Reference Genomes of Clinical Isolates in the Capnocytophaga Genus.</title>
        <authorList>
            <person name="Villarma A."/>
            <person name="Gulvik C.A."/>
            <person name="Rowe L.A."/>
            <person name="Sheth M."/>
            <person name="Juieng P."/>
            <person name="Nicholson A.C."/>
            <person name="Loparev V.N."/>
            <person name="McQuiston J.R."/>
        </authorList>
    </citation>
    <scope>NUCLEOTIDE SEQUENCE</scope>
    <source>
        <strain evidence="5">H6253</strain>
    </source>
</reference>
<keyword evidence="7" id="KW-1185">Reference proteome</keyword>
<protein>
    <submittedName>
        <fullName evidence="5">Thioredoxin family protein</fullName>
    </submittedName>
    <submittedName>
        <fullName evidence="6">Thioredoxin-related protein</fullName>
    </submittedName>
</protein>
<feature type="signal peptide" evidence="3">
    <location>
        <begin position="1"/>
        <end position="21"/>
    </location>
</feature>
<gene>
    <name evidence="6" type="ORF">C8P65_10676</name>
    <name evidence="5" type="ORF">CGC53_09150</name>
</gene>
<proteinExistence type="predicted"/>
<dbReference type="PANTHER" id="PTHR15337">
    <property type="entry name" value="ANTERIOR GRADIENT PROTEIN-RELATED"/>
    <property type="match status" value="1"/>
</dbReference>
<dbReference type="EMBL" id="CP022384">
    <property type="protein sequence ID" value="ATA82497.1"/>
    <property type="molecule type" value="Genomic_DNA"/>
</dbReference>
<evidence type="ECO:0000313" key="6">
    <source>
        <dbReference type="EMBL" id="PTX06899.1"/>
    </source>
</evidence>
<evidence type="ECO:0000256" key="1">
    <source>
        <dbReference type="ARBA" id="ARBA00022729"/>
    </source>
</evidence>
<dbReference type="InterPro" id="IPR036249">
    <property type="entry name" value="Thioredoxin-like_sf"/>
</dbReference>
<feature type="chain" id="PRO_5044570541" evidence="3">
    <location>
        <begin position="22"/>
        <end position="184"/>
    </location>
</feature>
<dbReference type="EMBL" id="QBKG01000006">
    <property type="protein sequence ID" value="PTX06899.1"/>
    <property type="molecule type" value="Genomic_DNA"/>
</dbReference>
<dbReference type="PANTHER" id="PTHR15337:SF11">
    <property type="entry name" value="THIOREDOXIN DOMAIN-CONTAINING PROTEIN"/>
    <property type="match status" value="1"/>
</dbReference>
<reference evidence="6 8" key="3">
    <citation type="submission" date="2018-04" db="EMBL/GenBank/DDBJ databases">
        <title>Genomic Encyclopedia of Archaeal and Bacterial Type Strains, Phase II (KMG-II): from individual species to whole genera.</title>
        <authorList>
            <person name="Goeker M."/>
        </authorList>
    </citation>
    <scope>NUCLEOTIDE SEQUENCE [LARGE SCALE GENOMIC DNA]</scope>
    <source>
        <strain evidence="6 8">DSM 22902</strain>
    </source>
</reference>
<dbReference type="Gene3D" id="3.40.30.10">
    <property type="entry name" value="Glutaredoxin"/>
    <property type="match status" value="1"/>
</dbReference>
<dbReference type="KEGG" id="clk:CGC53_09150"/>
<dbReference type="Proteomes" id="UP000217276">
    <property type="component" value="Chromosome"/>
</dbReference>